<keyword evidence="3" id="KW-1185">Reference proteome</keyword>
<keyword evidence="1" id="KW-0378">Hydrolase</keyword>
<dbReference type="AlphaFoldDB" id="A0AAV5AS11"/>
<dbReference type="GO" id="GO:0016791">
    <property type="term" value="F:phosphatase activity"/>
    <property type="evidence" value="ECO:0007669"/>
    <property type="project" value="InterPro"/>
</dbReference>
<dbReference type="EMBL" id="BPWL01000010">
    <property type="protein sequence ID" value="GJJ15141.1"/>
    <property type="molecule type" value="Genomic_DNA"/>
</dbReference>
<dbReference type="Pfam" id="PF12710">
    <property type="entry name" value="HAD"/>
    <property type="match status" value="1"/>
</dbReference>
<dbReference type="Gene3D" id="3.90.1470.20">
    <property type="match status" value="1"/>
</dbReference>
<dbReference type="Gene3D" id="3.40.50.1000">
    <property type="entry name" value="HAD superfamily/HAD-like"/>
    <property type="match status" value="1"/>
</dbReference>
<evidence type="ECO:0000256" key="1">
    <source>
        <dbReference type="ARBA" id="ARBA00022801"/>
    </source>
</evidence>
<dbReference type="NCBIfam" id="TIGR01488">
    <property type="entry name" value="HAD-SF-IB"/>
    <property type="match status" value="1"/>
</dbReference>
<protein>
    <submittedName>
        <fullName evidence="2">Uncharacterized protein</fullName>
    </submittedName>
</protein>
<dbReference type="InterPro" id="IPR036412">
    <property type="entry name" value="HAD-like_sf"/>
</dbReference>
<evidence type="ECO:0000313" key="3">
    <source>
        <dbReference type="Proteomes" id="UP001050691"/>
    </source>
</evidence>
<gene>
    <name evidence="2" type="ORF">Clacol_009416</name>
</gene>
<dbReference type="PANTHER" id="PTHR28181">
    <property type="entry name" value="UPF0655 PROTEIN YCR015C"/>
    <property type="match status" value="1"/>
</dbReference>
<comment type="caution">
    <text evidence="2">The sequence shown here is derived from an EMBL/GenBank/DDBJ whole genome shotgun (WGS) entry which is preliminary data.</text>
</comment>
<dbReference type="NCBIfam" id="TIGR01489">
    <property type="entry name" value="DKMTPPase-SF"/>
    <property type="match status" value="1"/>
</dbReference>
<accession>A0AAV5AS11</accession>
<evidence type="ECO:0000313" key="2">
    <source>
        <dbReference type="EMBL" id="GJJ15141.1"/>
    </source>
</evidence>
<name>A0AAV5AS11_9AGAM</name>
<proteinExistence type="predicted"/>
<sequence>MTRTDPPERTAQLQPCVDLSETDLTDHLGFGKEKRRQGNLDILAGKTSFRDGFREMLESIPNTFDECAEVLKNNRLILWTDIKLDEGFKDFYKWTNTVDIPVIIVSSGMAPLIRAVLSKLIGEKDAKDIEIISNHVNVEPSGKWHIQFRHPTSGFGHDKSQAILPYRNLPEPPLLFFFGDGVSDMSAARHADVLFVKKPPGKESDLATYCEKEGIPHILFENFNQALPMVQAIVEGSMSVQEALKKGRTF</sequence>
<dbReference type="InterPro" id="IPR023214">
    <property type="entry name" value="HAD_sf"/>
</dbReference>
<organism evidence="2 3">
    <name type="scientific">Clathrus columnatus</name>
    <dbReference type="NCBI Taxonomy" id="1419009"/>
    <lineage>
        <taxon>Eukaryota</taxon>
        <taxon>Fungi</taxon>
        <taxon>Dikarya</taxon>
        <taxon>Basidiomycota</taxon>
        <taxon>Agaricomycotina</taxon>
        <taxon>Agaricomycetes</taxon>
        <taxon>Phallomycetidae</taxon>
        <taxon>Phallales</taxon>
        <taxon>Clathraceae</taxon>
        <taxon>Clathrus</taxon>
    </lineage>
</organism>
<reference evidence="2" key="1">
    <citation type="submission" date="2021-10" db="EMBL/GenBank/DDBJ databases">
        <title>De novo Genome Assembly of Clathrus columnatus (Basidiomycota, Fungi) Using Illumina and Nanopore Sequence Data.</title>
        <authorList>
            <person name="Ogiso-Tanaka E."/>
            <person name="Itagaki H."/>
            <person name="Hosoya T."/>
            <person name="Hosaka K."/>
        </authorList>
    </citation>
    <scope>NUCLEOTIDE SEQUENCE</scope>
    <source>
        <strain evidence="2">MO-923</strain>
    </source>
</reference>
<dbReference type="Proteomes" id="UP001050691">
    <property type="component" value="Unassembled WGS sequence"/>
</dbReference>
<dbReference type="InterPro" id="IPR006384">
    <property type="entry name" value="HAD_hydro_PyrdxlP_Pase-like"/>
</dbReference>
<dbReference type="SUPFAM" id="SSF56784">
    <property type="entry name" value="HAD-like"/>
    <property type="match status" value="1"/>
</dbReference>
<dbReference type="InterPro" id="IPR050849">
    <property type="entry name" value="HAD-like_hydrolase_phosphatase"/>
</dbReference>
<dbReference type="PANTHER" id="PTHR28181:SF2">
    <property type="entry name" value="PHOSPHORIC MONOESTER HYDROLASE"/>
    <property type="match status" value="1"/>
</dbReference>